<dbReference type="InterPro" id="IPR001651">
    <property type="entry name" value="Gastrin/CCK"/>
</dbReference>
<feature type="region of interest" description="Disordered" evidence="8">
    <location>
        <begin position="43"/>
        <end position="64"/>
    </location>
</feature>
<keyword evidence="4" id="KW-0765">Sulfation</keyword>
<keyword evidence="9" id="KW-0732">Signal</keyword>
<comment type="subcellular location">
    <subcellularLocation>
        <location evidence="1 7">Secreted</location>
    </subcellularLocation>
</comment>
<evidence type="ECO:0000256" key="8">
    <source>
        <dbReference type="SAM" id="MobiDB-lite"/>
    </source>
</evidence>
<keyword evidence="6" id="KW-0027">Amidation</keyword>
<dbReference type="Proteomes" id="UP000314982">
    <property type="component" value="Unassembled WGS sequence"/>
</dbReference>
<comment type="similarity">
    <text evidence="2 7">Belongs to the gastrin/cholecystokinin family.</text>
</comment>
<feature type="compositionally biased region" description="Polar residues" evidence="8">
    <location>
        <begin position="43"/>
        <end position="56"/>
    </location>
</feature>
<feature type="chain" id="PRO_5021341759" description="Gastrin/cholecystokinin peptide hormone domain-containing protein" evidence="9">
    <location>
        <begin position="23"/>
        <end position="89"/>
    </location>
</feature>
<dbReference type="PANTHER" id="PTHR10786:SF0">
    <property type="entry name" value="CHOLECYSTOKININ"/>
    <property type="match status" value="1"/>
</dbReference>
<dbReference type="PROSITE" id="PS00259">
    <property type="entry name" value="GASTRIN"/>
    <property type="match status" value="1"/>
</dbReference>
<evidence type="ECO:0000313" key="11">
    <source>
        <dbReference type="Ensembl" id="ENSHHUP00000030777.1"/>
    </source>
</evidence>
<dbReference type="STRING" id="62062.ENSHHUP00000030777"/>
<evidence type="ECO:0000256" key="5">
    <source>
        <dbReference type="ARBA" id="ARBA00022685"/>
    </source>
</evidence>
<dbReference type="Ensembl" id="ENSHHUT00000032054.1">
    <property type="protein sequence ID" value="ENSHHUP00000030777.1"/>
    <property type="gene ID" value="ENSHHUG00000019595.1"/>
</dbReference>
<dbReference type="AlphaFoldDB" id="A0A4W5LXL4"/>
<dbReference type="Pfam" id="PF00918">
    <property type="entry name" value="Gastrin"/>
    <property type="match status" value="1"/>
</dbReference>
<keyword evidence="3" id="KW-0964">Secreted</keyword>
<keyword evidence="5" id="KW-0165">Cleavage on pair of basic residues</keyword>
<dbReference type="GO" id="GO:0005615">
    <property type="term" value="C:extracellular space"/>
    <property type="evidence" value="ECO:0007669"/>
    <property type="project" value="TreeGrafter"/>
</dbReference>
<dbReference type="PANTHER" id="PTHR10786">
    <property type="entry name" value="CHOLECYSTOKININ"/>
    <property type="match status" value="1"/>
</dbReference>
<dbReference type="SMART" id="SM00029">
    <property type="entry name" value="GASTRIN"/>
    <property type="match status" value="1"/>
</dbReference>
<proteinExistence type="inferred from homology"/>
<dbReference type="InterPro" id="IPR013152">
    <property type="entry name" value="Gastrin/cholecystokinin_CS"/>
</dbReference>
<reference evidence="12" key="1">
    <citation type="submission" date="2018-06" db="EMBL/GenBank/DDBJ databases">
        <title>Genome assembly of Danube salmon.</title>
        <authorList>
            <person name="Macqueen D.J."/>
            <person name="Gundappa M.K."/>
        </authorList>
    </citation>
    <scope>NUCLEOTIDE SEQUENCE [LARGE SCALE GENOMIC DNA]</scope>
</reference>
<feature type="domain" description="Gastrin/cholecystokinin peptide hormone" evidence="10">
    <location>
        <begin position="44"/>
        <end position="86"/>
    </location>
</feature>
<protein>
    <recommendedName>
        <fullName evidence="10">Gastrin/cholecystokinin peptide hormone domain-containing protein</fullName>
    </recommendedName>
</protein>
<keyword evidence="12" id="KW-1185">Reference proteome</keyword>
<reference evidence="11" key="2">
    <citation type="submission" date="2025-08" db="UniProtKB">
        <authorList>
            <consortium name="Ensembl"/>
        </authorList>
    </citation>
    <scope>IDENTIFICATION</scope>
</reference>
<evidence type="ECO:0000256" key="1">
    <source>
        <dbReference type="ARBA" id="ARBA00004613"/>
    </source>
</evidence>
<sequence length="89" mass="10080">MALSCCCCLALLKLDFWTFINNQINGYILIVLEKRNPSNSLVPGSFQRGSSLSSRASGPGPSHKIKDRDYLGWMDFGRRSAEEYEEYLL</sequence>
<dbReference type="GO" id="GO:0030424">
    <property type="term" value="C:axon"/>
    <property type="evidence" value="ECO:0007669"/>
    <property type="project" value="TreeGrafter"/>
</dbReference>
<evidence type="ECO:0000256" key="7">
    <source>
        <dbReference type="RuleBase" id="RU004362"/>
    </source>
</evidence>
<dbReference type="GO" id="GO:0005184">
    <property type="term" value="F:neuropeptide hormone activity"/>
    <property type="evidence" value="ECO:0007669"/>
    <property type="project" value="InterPro"/>
</dbReference>
<reference evidence="11" key="3">
    <citation type="submission" date="2025-09" db="UniProtKB">
        <authorList>
            <consortium name="Ensembl"/>
        </authorList>
    </citation>
    <scope>IDENTIFICATION</scope>
</reference>
<evidence type="ECO:0000259" key="10">
    <source>
        <dbReference type="Pfam" id="PF00918"/>
    </source>
</evidence>
<feature type="signal peptide" evidence="9">
    <location>
        <begin position="1"/>
        <end position="22"/>
    </location>
</feature>
<evidence type="ECO:0000256" key="6">
    <source>
        <dbReference type="ARBA" id="ARBA00022815"/>
    </source>
</evidence>
<dbReference type="GeneTree" id="ENSGT00970000194068"/>
<dbReference type="GO" id="GO:0007586">
    <property type="term" value="P:digestion"/>
    <property type="evidence" value="ECO:0007669"/>
    <property type="project" value="InterPro"/>
</dbReference>
<evidence type="ECO:0000256" key="2">
    <source>
        <dbReference type="ARBA" id="ARBA00006273"/>
    </source>
</evidence>
<evidence type="ECO:0000313" key="12">
    <source>
        <dbReference type="Proteomes" id="UP000314982"/>
    </source>
</evidence>
<accession>A0A4W5LXL4</accession>
<evidence type="ECO:0000256" key="3">
    <source>
        <dbReference type="ARBA" id="ARBA00022525"/>
    </source>
</evidence>
<evidence type="ECO:0000256" key="4">
    <source>
        <dbReference type="ARBA" id="ARBA00022641"/>
    </source>
</evidence>
<name>A0A4W5LXL4_9TELE</name>
<organism evidence="11 12">
    <name type="scientific">Hucho hucho</name>
    <name type="common">huchen</name>
    <dbReference type="NCBI Taxonomy" id="62062"/>
    <lineage>
        <taxon>Eukaryota</taxon>
        <taxon>Metazoa</taxon>
        <taxon>Chordata</taxon>
        <taxon>Craniata</taxon>
        <taxon>Vertebrata</taxon>
        <taxon>Euteleostomi</taxon>
        <taxon>Actinopterygii</taxon>
        <taxon>Neopterygii</taxon>
        <taxon>Teleostei</taxon>
        <taxon>Protacanthopterygii</taxon>
        <taxon>Salmoniformes</taxon>
        <taxon>Salmonidae</taxon>
        <taxon>Salmoninae</taxon>
        <taxon>Hucho</taxon>
    </lineage>
</organism>
<dbReference type="InterPro" id="IPR015499">
    <property type="entry name" value="CCK-like"/>
</dbReference>
<evidence type="ECO:0000256" key="9">
    <source>
        <dbReference type="SAM" id="SignalP"/>
    </source>
</evidence>